<dbReference type="SUPFAM" id="SSF50249">
    <property type="entry name" value="Nucleic acid-binding proteins"/>
    <property type="match status" value="2"/>
</dbReference>
<protein>
    <submittedName>
        <fullName evidence="8">Cold shock domain-containing protein E1</fullName>
    </submittedName>
</protein>
<evidence type="ECO:0000256" key="5">
    <source>
        <dbReference type="ARBA" id="ARBA00044751"/>
    </source>
</evidence>
<dbReference type="InterPro" id="IPR011129">
    <property type="entry name" value="CSD"/>
</dbReference>
<proteinExistence type="inferred from homology"/>
<evidence type="ECO:0000256" key="4">
    <source>
        <dbReference type="ARBA" id="ARBA00022884"/>
    </source>
</evidence>
<dbReference type="Gene3D" id="2.40.50.140">
    <property type="entry name" value="Nucleic acid-binding proteins"/>
    <property type="match status" value="3"/>
</dbReference>
<dbReference type="InterPro" id="IPR012340">
    <property type="entry name" value="NA-bd_OB-fold"/>
</dbReference>
<comment type="similarity">
    <text evidence="5">Belongs to the UNR family.</text>
</comment>
<dbReference type="Pfam" id="PF00313">
    <property type="entry name" value="CSD"/>
    <property type="match status" value="2"/>
</dbReference>
<dbReference type="PROSITE" id="PS51857">
    <property type="entry name" value="CSD_2"/>
    <property type="match status" value="2"/>
</dbReference>
<dbReference type="InterPro" id="IPR002059">
    <property type="entry name" value="CSP_DNA-bd"/>
</dbReference>
<evidence type="ECO:0000313" key="8">
    <source>
        <dbReference type="EMBL" id="GIY87981.1"/>
    </source>
</evidence>
<feature type="compositionally biased region" description="Polar residues" evidence="6">
    <location>
        <begin position="37"/>
        <end position="46"/>
    </location>
</feature>
<accession>A0AAV4WYJ4</accession>
<name>A0AAV4WYJ4_9ARAC</name>
<evidence type="ECO:0000313" key="9">
    <source>
        <dbReference type="Proteomes" id="UP001054837"/>
    </source>
</evidence>
<feature type="non-terminal residue" evidence="8">
    <location>
        <position position="252"/>
    </location>
</feature>
<comment type="subcellular location">
    <subcellularLocation>
        <location evidence="1">Cytoplasm</location>
    </subcellularLocation>
</comment>
<dbReference type="Pfam" id="PF23456">
    <property type="entry name" value="CSDE1"/>
    <property type="match status" value="1"/>
</dbReference>
<feature type="domain" description="CSD" evidence="7">
    <location>
        <begin position="201"/>
        <end position="252"/>
    </location>
</feature>
<dbReference type="EMBL" id="BPLQ01015428">
    <property type="protein sequence ID" value="GIY87981.1"/>
    <property type="molecule type" value="Genomic_DNA"/>
</dbReference>
<dbReference type="InterPro" id="IPR019844">
    <property type="entry name" value="CSD_CS"/>
</dbReference>
<feature type="compositionally biased region" description="Polar residues" evidence="6">
    <location>
        <begin position="1"/>
        <end position="30"/>
    </location>
</feature>
<organism evidence="8 9">
    <name type="scientific">Caerostris darwini</name>
    <dbReference type="NCBI Taxonomy" id="1538125"/>
    <lineage>
        <taxon>Eukaryota</taxon>
        <taxon>Metazoa</taxon>
        <taxon>Ecdysozoa</taxon>
        <taxon>Arthropoda</taxon>
        <taxon>Chelicerata</taxon>
        <taxon>Arachnida</taxon>
        <taxon>Araneae</taxon>
        <taxon>Araneomorphae</taxon>
        <taxon>Entelegynae</taxon>
        <taxon>Araneoidea</taxon>
        <taxon>Araneidae</taxon>
        <taxon>Caerostris</taxon>
    </lineage>
</organism>
<feature type="domain" description="CSD" evidence="7">
    <location>
        <begin position="50"/>
        <end position="114"/>
    </location>
</feature>
<keyword evidence="3" id="KW-0677">Repeat</keyword>
<comment type="caution">
    <text evidence="8">The sequence shown here is derived from an EMBL/GenBank/DDBJ whole genome shotgun (WGS) entry which is preliminary data.</text>
</comment>
<evidence type="ECO:0000256" key="3">
    <source>
        <dbReference type="ARBA" id="ARBA00022737"/>
    </source>
</evidence>
<dbReference type="SMART" id="SM00357">
    <property type="entry name" value="CSP"/>
    <property type="match status" value="2"/>
</dbReference>
<sequence length="252" mass="28454">MASPQWKNFQPSAQDPATPSCQRSPSYNRTSNDDCPRNSNSSSPSGITPRETGIVEKLLHSYGFIQCCERQARLFFHYSQYSGNIEHLKLGDAVEFEMTYDRRTGKPIASTVCKITSEVGEVMSEERVSGFVTTGIKENTEGRVAYENRGECFFLPYSSEDIDCTAELHPHDKVTFRISTDKNTGNLRARNIRLEKPLPVRFQGVVCAVKETFGFIERADIVKEIFFHSSECKAFKSLSLGDDVEFSIMTRN</sequence>
<keyword evidence="4" id="KW-0694">RNA-binding</keyword>
<dbReference type="GO" id="GO:0003723">
    <property type="term" value="F:RNA binding"/>
    <property type="evidence" value="ECO:0007669"/>
    <property type="project" value="UniProtKB-KW"/>
</dbReference>
<evidence type="ECO:0000256" key="6">
    <source>
        <dbReference type="SAM" id="MobiDB-lite"/>
    </source>
</evidence>
<dbReference type="PROSITE" id="PS00352">
    <property type="entry name" value="CSD_1"/>
    <property type="match status" value="2"/>
</dbReference>
<dbReference type="GO" id="GO:0005737">
    <property type="term" value="C:cytoplasm"/>
    <property type="evidence" value="ECO:0007669"/>
    <property type="project" value="UniProtKB-SubCell"/>
</dbReference>
<evidence type="ECO:0000259" key="7">
    <source>
        <dbReference type="PROSITE" id="PS51857"/>
    </source>
</evidence>
<dbReference type="Proteomes" id="UP001054837">
    <property type="component" value="Unassembled WGS sequence"/>
</dbReference>
<gene>
    <name evidence="8" type="primary">Csde1</name>
    <name evidence="8" type="ORF">CDAR_596141</name>
</gene>
<dbReference type="AlphaFoldDB" id="A0AAV4WYJ4"/>
<keyword evidence="9" id="KW-1185">Reference proteome</keyword>
<feature type="region of interest" description="Disordered" evidence="6">
    <location>
        <begin position="1"/>
        <end position="49"/>
    </location>
</feature>
<keyword evidence="2" id="KW-0963">Cytoplasm</keyword>
<evidence type="ECO:0000256" key="2">
    <source>
        <dbReference type="ARBA" id="ARBA00022490"/>
    </source>
</evidence>
<dbReference type="InterPro" id="IPR056400">
    <property type="entry name" value="CSDE1"/>
</dbReference>
<dbReference type="PANTHER" id="PTHR12913">
    <property type="entry name" value="UNR PROTEIN N-RAS UPSTREAM GENE PROTEIN"/>
    <property type="match status" value="1"/>
</dbReference>
<dbReference type="PANTHER" id="PTHR12913:SF1">
    <property type="entry name" value="COLD SHOCK DOMAIN-CONTAINING PROTEIN E1"/>
    <property type="match status" value="1"/>
</dbReference>
<reference evidence="8 9" key="1">
    <citation type="submission" date="2021-06" db="EMBL/GenBank/DDBJ databases">
        <title>Caerostris darwini draft genome.</title>
        <authorList>
            <person name="Kono N."/>
            <person name="Arakawa K."/>
        </authorList>
    </citation>
    <scope>NUCLEOTIDE SEQUENCE [LARGE SCALE GENOMIC DNA]</scope>
</reference>
<evidence type="ECO:0000256" key="1">
    <source>
        <dbReference type="ARBA" id="ARBA00004496"/>
    </source>
</evidence>